<evidence type="ECO:0000313" key="2">
    <source>
        <dbReference type="Proteomes" id="UP000095255"/>
    </source>
</evidence>
<proteinExistence type="predicted"/>
<dbReference type="InterPro" id="IPR036249">
    <property type="entry name" value="Thioredoxin-like_sf"/>
</dbReference>
<dbReference type="Proteomes" id="UP000095255">
    <property type="component" value="Unassembled WGS sequence"/>
</dbReference>
<dbReference type="AlphaFoldDB" id="A0A1E5L3H7"/>
<dbReference type="STRING" id="1390249.BHU72_09195"/>
<organism evidence="1 2">
    <name type="scientific">Desulfuribacillus stibiiarsenatis</name>
    <dbReference type="NCBI Taxonomy" id="1390249"/>
    <lineage>
        <taxon>Bacteria</taxon>
        <taxon>Bacillati</taxon>
        <taxon>Bacillota</taxon>
        <taxon>Desulfuribacillia</taxon>
        <taxon>Desulfuribacillales</taxon>
        <taxon>Desulfuribacillaceae</taxon>
        <taxon>Desulfuribacillus</taxon>
    </lineage>
</organism>
<evidence type="ECO:0008006" key="3">
    <source>
        <dbReference type="Google" id="ProtNLM"/>
    </source>
</evidence>
<dbReference type="SUPFAM" id="SSF52833">
    <property type="entry name" value="Thioredoxin-like"/>
    <property type="match status" value="1"/>
</dbReference>
<dbReference type="EMBL" id="MJAT01000037">
    <property type="protein sequence ID" value="OEH84657.1"/>
    <property type="molecule type" value="Genomic_DNA"/>
</dbReference>
<dbReference type="Gene3D" id="3.40.30.30">
    <property type="entry name" value="Hypothetical protein sa0798"/>
    <property type="match status" value="1"/>
</dbReference>
<keyword evidence="2" id="KW-1185">Reference proteome</keyword>
<sequence length="81" mass="9194">MEIYELLFQRISRDYVEKSVIISYINIDDPQVKEDARVVDIRKHAAFFPVVTVNNAIVAEGTVDFGKIIQHIDMAGALKKS</sequence>
<reference evidence="1 2" key="1">
    <citation type="submission" date="2016-09" db="EMBL/GenBank/DDBJ databases">
        <title>Desulfuribacillus arsenicus sp. nov., an obligately anaerobic, dissimilatory arsenic- and antimonate-reducing bacterium isolated from anoxic sediments.</title>
        <authorList>
            <person name="Abin C.A."/>
            <person name="Hollibaugh J.T."/>
        </authorList>
    </citation>
    <scope>NUCLEOTIDE SEQUENCE [LARGE SCALE GENOMIC DNA]</scope>
    <source>
        <strain evidence="1 2">MLFW-2</strain>
    </source>
</reference>
<evidence type="ECO:0000313" key="1">
    <source>
        <dbReference type="EMBL" id="OEH84657.1"/>
    </source>
</evidence>
<dbReference type="RefSeq" id="WP_069703084.1">
    <property type="nucleotide sequence ID" value="NZ_MJAT01000037.1"/>
</dbReference>
<dbReference type="InterPro" id="IPR038218">
    <property type="entry name" value="YuzD-like_sp"/>
</dbReference>
<protein>
    <recommendedName>
        <fullName evidence="3">Thioredoxin-like fold domain-containing protein</fullName>
    </recommendedName>
</protein>
<gene>
    <name evidence="1" type="ORF">BHU72_09195</name>
</gene>
<accession>A0A1E5L3H7</accession>
<dbReference type="InterPro" id="IPR009190">
    <property type="entry name" value="DUF1462"/>
</dbReference>
<dbReference type="Pfam" id="PF07315">
    <property type="entry name" value="DUF1462"/>
    <property type="match status" value="1"/>
</dbReference>
<name>A0A1E5L3H7_9FIRM</name>
<comment type="caution">
    <text evidence="1">The sequence shown here is derived from an EMBL/GenBank/DDBJ whole genome shotgun (WGS) entry which is preliminary data.</text>
</comment>